<evidence type="ECO:0000313" key="4">
    <source>
        <dbReference type="Proteomes" id="UP001054854"/>
    </source>
</evidence>
<evidence type="ECO:0000313" key="3">
    <source>
        <dbReference type="EMBL" id="GHJ34368.1"/>
    </source>
</evidence>
<evidence type="ECO:0000256" key="1">
    <source>
        <dbReference type="SAM" id="Coils"/>
    </source>
</evidence>
<accession>A0ABQ3UFG3</accession>
<keyword evidence="4" id="KW-1185">Reference proteome</keyword>
<proteinExistence type="predicted"/>
<dbReference type="Proteomes" id="UP001054854">
    <property type="component" value="Unassembled WGS sequence"/>
</dbReference>
<organism evidence="2 4">
    <name type="scientific">Streptomyces hygroscopicus</name>
    <dbReference type="NCBI Taxonomy" id="1912"/>
    <lineage>
        <taxon>Bacteria</taxon>
        <taxon>Bacillati</taxon>
        <taxon>Actinomycetota</taxon>
        <taxon>Actinomycetes</taxon>
        <taxon>Kitasatosporales</taxon>
        <taxon>Streptomycetaceae</taxon>
        <taxon>Streptomyces</taxon>
        <taxon>Streptomyces violaceusniger group</taxon>
    </lineage>
</organism>
<protein>
    <submittedName>
        <fullName evidence="2">Uncharacterized protein</fullName>
    </submittedName>
</protein>
<evidence type="ECO:0000313" key="2">
    <source>
        <dbReference type="EMBL" id="GHJ34353.1"/>
    </source>
</evidence>
<feature type="coiled-coil region" evidence="1">
    <location>
        <begin position="21"/>
        <end position="48"/>
    </location>
</feature>
<reference evidence="2" key="1">
    <citation type="submission" date="2024-05" db="EMBL/GenBank/DDBJ databases">
        <title>Whole genome shotgun sequence of Streptomyces hygroscopicus NBRC 113678.</title>
        <authorList>
            <person name="Komaki H."/>
            <person name="Tamura T."/>
        </authorList>
    </citation>
    <scope>NUCLEOTIDE SEQUENCE</scope>
    <source>
        <strain evidence="2">N11-34</strain>
    </source>
</reference>
<gene>
    <name evidence="2" type="ORF">TPA0910_87860</name>
    <name evidence="3" type="ORF">TPA0910_88010</name>
</gene>
<name>A0ABQ3UFG3_STRHY</name>
<comment type="caution">
    <text evidence="2">The sequence shown here is derived from an EMBL/GenBank/DDBJ whole genome shotgun (WGS) entry which is preliminary data.</text>
</comment>
<dbReference type="EMBL" id="BNEK01000008">
    <property type="protein sequence ID" value="GHJ34368.1"/>
    <property type="molecule type" value="Genomic_DNA"/>
</dbReference>
<dbReference type="EMBL" id="BNEK01000007">
    <property type="protein sequence ID" value="GHJ34353.1"/>
    <property type="molecule type" value="Genomic_DNA"/>
</dbReference>
<keyword evidence="1" id="KW-0175">Coiled coil</keyword>
<sequence>MSQWNLSVRLTGQGTSLTRTLRDASREARALSRDINAVRRDITQLRQAARRDIRIDVRVDAARLRADVQRAVRDAGRGSGITIPLSIDATRLRADIRRAVAAGGTGSRVDIPLRVDGSRLRADIRRQVSGASTGQRINIRLGIDSDGLRRDVEAALTVAGAGQGLNVRLGIDAARLRRDVQSALAAAGAGQGLNVRLGIDADGLRRDVQTALTAAGAGQGVRVPLNIDAGRLRDEVRAALTTAGAGQGLGISLHLTNAMQLRRDVADAVRWAAWGHRIEIPLVLANQMGLRRDVTNAVRWASMNQVINVRVRADTSGLGDLNLPNLGGGRGGGGGGLNGLLLLAPTVIPLVAGLTANLAPLATQLGVAGVAGAAFGIALAGQVGPLGEVADAEKKYQEAVVQHGRTSKEAQEAARTYQQQLAQLPPETQKAAVALSSLKRNFSEWSDDMSGFTMAPLTKGMTVLDTLIPRLTPQVQSASTQLDRLVTVAGGAVQTPGFDAMADRFADFTDRQLDEMTDKVIHFMRLLSEGQSPANGPIAEFIAYARQNGPAAREAMQAISAALVTLLRGASEAGPTMLTLVTALARLVAALPPELVGIIIQVATALKLLQLSGAGMAALAAGIGRVRAQIIALSATAAGAGGGLAGLRAAFLSLGTAAKASIAVAGVAAAVVVLTSLSNIGRKAPPDVDKLTTSLGNLGKTGKVSGEALRSFGNDLGGLSDSLRTLSRPSNAEKTQQFLTKLIGMDSTPVKEAKQNLDAVDKALAKLVQGGKADLAQAAFNKVAAAMRKQGLSTGELRDKLDNYKSALADQKFEQELAAQAMGLFGKAAQDTQSKLDAQKASADGLRQSIQALNDVNRAGAGAMNAFEQSIDDAAKAAKTNAGALKMHNGELDLGSQKARDAESALRDLAANTDDAAAKAREQGKSWEYVQGILSRGQDTFVETAQKMGLTKVQAEALAKSYLDIPDSKTTTLNMRTEDAVRGLDSVIAAIKKTPDKKSVTVDALTTDAVNLLESLGFKVSRLKDGRFKVTAETGDAKDGLEAVERARNGLKNKTLTINTITAGAIRDLENLKTAVRNAKGKTITMNVPTAEGRRQLELLGFKIRSTKGKRVTVSVPTGTPSSQVAAIQAAINRLHGKSVTNTVTTKYYNVGKPGSGVRQLPNANGNIVTYASGGMRENHIAQIAKPGTWRLWAEDETGGESYIPLARSKRPRSRAIAEETVRRLGGDPDAIQWEANGGVIGLRRFATGGMEFTYSGTGASANRYTLSGLIGASNDKKGNFSLAIFTSKLRGANNALDSWRSNLARVASRAGQDVADALAAMGDDGIDLTRKMAYGSSKYINDMAAQLRNLAASAKASLGEYTSQLKSAVKDQTAFQSDLAKLAAMGFGDLAKRLAEQNDADAAAVAHQAAKDKTKAAAANAAAKSANNALSSDQLAQLVQIIAAITTSKTGIHQVAAITGLGEDEIIATAAKARSQISSSLGSRAAQFLSDLSRAQKGLAYANGGIRAGLYATRGGLVRFAEPETGGEAYIPLGANKRSAATNVLGDVAHRFGLGITPAGDGGRVVIIREQGPLVGTQNWHVTSGGNAAETAARVDADNAYQLRRLARGGVGAR</sequence>
<dbReference type="RefSeq" id="WP_236260166.1">
    <property type="nucleotide sequence ID" value="NZ_BNEK01000007.1"/>
</dbReference>